<organism evidence="2 3">
    <name type="scientific">Mucilaginibacter arboris</name>
    <dbReference type="NCBI Taxonomy" id="2682090"/>
    <lineage>
        <taxon>Bacteria</taxon>
        <taxon>Pseudomonadati</taxon>
        <taxon>Bacteroidota</taxon>
        <taxon>Sphingobacteriia</taxon>
        <taxon>Sphingobacteriales</taxon>
        <taxon>Sphingobacteriaceae</taxon>
        <taxon>Mucilaginibacter</taxon>
    </lineage>
</organism>
<feature type="transmembrane region" description="Helical" evidence="1">
    <location>
        <begin position="574"/>
        <end position="595"/>
    </location>
</feature>
<reference evidence="2 3" key="1">
    <citation type="submission" date="2019-12" db="EMBL/GenBank/DDBJ databases">
        <title>Mucilaginibacter sp. HMF7410 genome sequencing and assembly.</title>
        <authorList>
            <person name="Kang H."/>
            <person name="Cha I."/>
            <person name="Kim H."/>
            <person name="Joh K."/>
        </authorList>
    </citation>
    <scope>NUCLEOTIDE SEQUENCE [LARGE SCALE GENOMIC DNA]</scope>
    <source>
        <strain evidence="2 3">HMF7410</strain>
    </source>
</reference>
<evidence type="ECO:0000256" key="1">
    <source>
        <dbReference type="SAM" id="Phobius"/>
    </source>
</evidence>
<keyword evidence="3" id="KW-1185">Reference proteome</keyword>
<protein>
    <recommendedName>
        <fullName evidence="4">Aerotolerance regulator N-terminal domain-containing protein</fullName>
    </recommendedName>
</protein>
<proteinExistence type="predicted"/>
<evidence type="ECO:0000313" key="3">
    <source>
        <dbReference type="Proteomes" id="UP000462014"/>
    </source>
</evidence>
<evidence type="ECO:0008006" key="4">
    <source>
        <dbReference type="Google" id="ProtNLM"/>
    </source>
</evidence>
<name>A0A7K1SUD9_9SPHI</name>
<dbReference type="EMBL" id="WPIK01000004">
    <property type="protein sequence ID" value="MVN20959.1"/>
    <property type="molecule type" value="Genomic_DNA"/>
</dbReference>
<keyword evidence="1" id="KW-0472">Membrane</keyword>
<dbReference type="AlphaFoldDB" id="A0A7K1SUD9"/>
<dbReference type="Proteomes" id="UP000462014">
    <property type="component" value="Unassembled WGS sequence"/>
</dbReference>
<gene>
    <name evidence="2" type="ORF">GO621_05340</name>
</gene>
<accession>A0A7K1SUD9</accession>
<sequence>MTWNILVLAASFLLLVYLFWKEISRTNRLRLSWRLLASFLTVLSLVFLAVPLSFKGKKSNVSSKEILLLTDGFSKDSLNKYRNSSSQQPFIYTADAGVFQTLKSPAVHFIADLDLWRNTIPANTAIHILGDGLEEDELQNLNQTPIRFYAPELPSGIQKVNWTHRLNAGELFKVQGNFLNQTDAKVKLVLKGLNTSLDSIEIGAKRSIDFNFSTIPKQSGQAVFRLIALSGKDTIEDEPIPFSVGPSRTLKVLMLNASPDFESRFLKNWLAQNAYAVASRSIISKNKTTSDFANLNKLLLDRITPSLLENFDVLICDATAFGSLSKPEAAAILAQTSRKGLGLIFRADSSANASFIREKFPVEESNNPQKQLRLKLNDNSGMRLTIQTDHPAFIRNQPNSQALIQDETAHIVVNSKLYGAGKLILSTLNNTFTWQLSGKPAAYSAFWSMLLSKAARKISRKENVFTTFFAGKNSMVPVMLETSAKTANVKVDGTTMAFNQNPSIPFLQEATFWPKKAGWISIIENGNNAGSIYINENRDWNPIKSIKKINLTKKYTKQFAANELKKQDQQKNEAIFVSPIWFYLLFLLSCTFLWFETKLL</sequence>
<evidence type="ECO:0000313" key="2">
    <source>
        <dbReference type="EMBL" id="MVN20959.1"/>
    </source>
</evidence>
<comment type="caution">
    <text evidence="2">The sequence shown here is derived from an EMBL/GenBank/DDBJ whole genome shotgun (WGS) entry which is preliminary data.</text>
</comment>
<feature type="transmembrane region" description="Helical" evidence="1">
    <location>
        <begin position="31"/>
        <end position="54"/>
    </location>
</feature>
<keyword evidence="1" id="KW-1133">Transmembrane helix</keyword>
<keyword evidence="1" id="KW-0812">Transmembrane</keyword>